<evidence type="ECO:0000259" key="2">
    <source>
        <dbReference type="PROSITE" id="PS50076"/>
    </source>
</evidence>
<name>A0A2M9ZAH9_9LEPT</name>
<evidence type="ECO:0000256" key="1">
    <source>
        <dbReference type="SAM" id="Phobius"/>
    </source>
</evidence>
<feature type="transmembrane region" description="Helical" evidence="1">
    <location>
        <begin position="130"/>
        <end position="151"/>
    </location>
</feature>
<organism evidence="3 4">
    <name type="scientific">Leptospira wolffii</name>
    <dbReference type="NCBI Taxonomy" id="409998"/>
    <lineage>
        <taxon>Bacteria</taxon>
        <taxon>Pseudomonadati</taxon>
        <taxon>Spirochaetota</taxon>
        <taxon>Spirochaetia</taxon>
        <taxon>Leptospirales</taxon>
        <taxon>Leptospiraceae</taxon>
        <taxon>Leptospira</taxon>
    </lineage>
</organism>
<keyword evidence="1" id="KW-0472">Membrane</keyword>
<proteinExistence type="predicted"/>
<gene>
    <name evidence="3" type="ORF">CH371_13525</name>
</gene>
<keyword evidence="1" id="KW-1133">Transmembrane helix</keyword>
<accession>A0A2M9ZAH9</accession>
<feature type="domain" description="J" evidence="2">
    <location>
        <begin position="13"/>
        <end position="76"/>
    </location>
</feature>
<dbReference type="Proteomes" id="UP000231912">
    <property type="component" value="Unassembled WGS sequence"/>
</dbReference>
<reference evidence="3 4" key="1">
    <citation type="submission" date="2017-07" db="EMBL/GenBank/DDBJ databases">
        <title>Leptospira spp. isolated from tropical soils.</title>
        <authorList>
            <person name="Thibeaux R."/>
            <person name="Iraola G."/>
            <person name="Ferres I."/>
            <person name="Bierque E."/>
            <person name="Girault D."/>
            <person name="Soupe-Gilbert M.-E."/>
            <person name="Picardeau M."/>
            <person name="Goarant C."/>
        </authorList>
    </citation>
    <scope>NUCLEOTIDE SEQUENCE [LARGE SCALE GENOMIC DNA]</scope>
    <source>
        <strain evidence="3 4">FH2-C-A2</strain>
    </source>
</reference>
<dbReference type="InterPro" id="IPR036869">
    <property type="entry name" value="J_dom_sf"/>
</dbReference>
<feature type="transmembrane region" description="Helical" evidence="1">
    <location>
        <begin position="171"/>
        <end position="189"/>
    </location>
</feature>
<keyword evidence="1" id="KW-0812">Transmembrane</keyword>
<comment type="caution">
    <text evidence="3">The sequence shown here is derived from an EMBL/GenBank/DDBJ whole genome shotgun (WGS) entry which is preliminary data.</text>
</comment>
<dbReference type="InterPro" id="IPR001623">
    <property type="entry name" value="DnaJ_domain"/>
</dbReference>
<evidence type="ECO:0000313" key="4">
    <source>
        <dbReference type="Proteomes" id="UP000231912"/>
    </source>
</evidence>
<sequence>MNRPGTGFTRKTDYYDLFGIPRDASSTTVDEAFRNYLENVQQHSWIPWRDAAVREGAEAYYHLSDETRRKRYDESLDYELILPDPEGVPAEFEKYFEVQKIATPREYERLYKQFLMLKHEREDKLWSLRATMYFFLACFFVLLFSSFAFFVFQKNDWLSESVDLFYRRWGLFASSAIMGGGYLFFRVLYLDKEISRREKQREIELNEKSSQT</sequence>
<evidence type="ECO:0000313" key="3">
    <source>
        <dbReference type="EMBL" id="PJZ65408.1"/>
    </source>
</evidence>
<dbReference type="AlphaFoldDB" id="A0A2M9ZAH9"/>
<dbReference type="SUPFAM" id="SSF46565">
    <property type="entry name" value="Chaperone J-domain"/>
    <property type="match status" value="1"/>
</dbReference>
<dbReference type="PROSITE" id="PS50076">
    <property type="entry name" value="DNAJ_2"/>
    <property type="match status" value="1"/>
</dbReference>
<dbReference type="RefSeq" id="WP_100759366.1">
    <property type="nucleotide sequence ID" value="NZ_NPDT01000005.1"/>
</dbReference>
<dbReference type="EMBL" id="NPDT01000005">
    <property type="protein sequence ID" value="PJZ65408.1"/>
    <property type="molecule type" value="Genomic_DNA"/>
</dbReference>
<protein>
    <submittedName>
        <fullName evidence="3">Molecular chaperone DnaJ</fullName>
    </submittedName>
</protein>
<dbReference type="Gene3D" id="1.10.287.110">
    <property type="entry name" value="DnaJ domain"/>
    <property type="match status" value="1"/>
</dbReference>